<reference evidence="1" key="2">
    <citation type="journal article" date="2023" name="IMA Fungus">
        <title>Comparative genomic study of the Penicillium genus elucidates a diverse pangenome and 15 lateral gene transfer events.</title>
        <authorList>
            <person name="Petersen C."/>
            <person name="Sorensen T."/>
            <person name="Nielsen M.R."/>
            <person name="Sondergaard T.E."/>
            <person name="Sorensen J.L."/>
            <person name="Fitzpatrick D.A."/>
            <person name="Frisvad J.C."/>
            <person name="Nielsen K.L."/>
        </authorList>
    </citation>
    <scope>NUCLEOTIDE SEQUENCE</scope>
    <source>
        <strain evidence="1">IBT 17660</strain>
    </source>
</reference>
<protein>
    <submittedName>
        <fullName evidence="1">Uncharacterized protein</fullName>
    </submittedName>
</protein>
<evidence type="ECO:0000313" key="2">
    <source>
        <dbReference type="Proteomes" id="UP001147760"/>
    </source>
</evidence>
<proteinExistence type="predicted"/>
<comment type="caution">
    <text evidence="1">The sequence shown here is derived from an EMBL/GenBank/DDBJ whole genome shotgun (WGS) entry which is preliminary data.</text>
</comment>
<accession>A0A9X0BX69</accession>
<gene>
    <name evidence="1" type="ORF">N7530_001951</name>
</gene>
<name>A0A9X0BX69_9EURO</name>
<dbReference type="EMBL" id="JAPWDO010000001">
    <property type="protein sequence ID" value="KAJ5487651.1"/>
    <property type="molecule type" value="Genomic_DNA"/>
</dbReference>
<organism evidence="1 2">
    <name type="scientific">Penicillium desertorum</name>
    <dbReference type="NCBI Taxonomy" id="1303715"/>
    <lineage>
        <taxon>Eukaryota</taxon>
        <taxon>Fungi</taxon>
        <taxon>Dikarya</taxon>
        <taxon>Ascomycota</taxon>
        <taxon>Pezizomycotina</taxon>
        <taxon>Eurotiomycetes</taxon>
        <taxon>Eurotiomycetidae</taxon>
        <taxon>Eurotiales</taxon>
        <taxon>Aspergillaceae</taxon>
        <taxon>Penicillium</taxon>
    </lineage>
</organism>
<reference evidence="1" key="1">
    <citation type="submission" date="2022-12" db="EMBL/GenBank/DDBJ databases">
        <authorList>
            <person name="Petersen C."/>
        </authorList>
    </citation>
    <scope>NUCLEOTIDE SEQUENCE</scope>
    <source>
        <strain evidence="1">IBT 17660</strain>
    </source>
</reference>
<keyword evidence="2" id="KW-1185">Reference proteome</keyword>
<dbReference type="AlphaFoldDB" id="A0A9X0BX69"/>
<dbReference type="Proteomes" id="UP001147760">
    <property type="component" value="Unassembled WGS sequence"/>
</dbReference>
<evidence type="ECO:0000313" key="1">
    <source>
        <dbReference type="EMBL" id="KAJ5487651.1"/>
    </source>
</evidence>
<sequence length="41" mass="5133">MFVTLAFVKRERKKEKVAPYQESHLTASYRLRVLPWRWRRV</sequence>